<evidence type="ECO:0000313" key="2">
    <source>
        <dbReference type="Proteomes" id="UP000622707"/>
    </source>
</evidence>
<name>A0ABS1JU07_9BURK</name>
<sequence>MPETFICRLKHAPASGEYVLAGSRARASRALEVTSEPFSGDEVAHAVQHLLLENRDAVWVLPRRINGGGVRPTMTFLRGLVESDDQLNALLHEAEDILDRFLARLRASHSAP</sequence>
<keyword evidence="2" id="KW-1185">Reference proteome</keyword>
<gene>
    <name evidence="1" type="ORF">JI746_21900</name>
</gene>
<accession>A0ABS1JU07</accession>
<protein>
    <submittedName>
        <fullName evidence="1">Uncharacterized protein</fullName>
    </submittedName>
</protein>
<dbReference type="EMBL" id="JAEQND010000013">
    <property type="protein sequence ID" value="MBL0427775.1"/>
    <property type="molecule type" value="Genomic_DNA"/>
</dbReference>
<reference evidence="1 2" key="1">
    <citation type="journal article" date="2017" name="Int. J. Syst. Evol. Microbiol.">
        <title>Ramlibacter alkalitolerans sp. nov., alkali-tolerant bacterium isolated from soil of ginseng.</title>
        <authorList>
            <person name="Lee D.H."/>
            <person name="Cha C.J."/>
        </authorList>
    </citation>
    <scope>NUCLEOTIDE SEQUENCE [LARGE SCALE GENOMIC DNA]</scope>
    <source>
        <strain evidence="1 2">KACC 19305</strain>
    </source>
</reference>
<comment type="caution">
    <text evidence="1">The sequence shown here is derived from an EMBL/GenBank/DDBJ whole genome shotgun (WGS) entry which is preliminary data.</text>
</comment>
<dbReference type="RefSeq" id="WP_201692407.1">
    <property type="nucleotide sequence ID" value="NZ_JAEQND010000013.1"/>
</dbReference>
<dbReference type="Proteomes" id="UP000622707">
    <property type="component" value="Unassembled WGS sequence"/>
</dbReference>
<proteinExistence type="predicted"/>
<evidence type="ECO:0000313" key="1">
    <source>
        <dbReference type="EMBL" id="MBL0427775.1"/>
    </source>
</evidence>
<organism evidence="1 2">
    <name type="scientific">Ramlibacter alkalitolerans</name>
    <dbReference type="NCBI Taxonomy" id="2039631"/>
    <lineage>
        <taxon>Bacteria</taxon>
        <taxon>Pseudomonadati</taxon>
        <taxon>Pseudomonadota</taxon>
        <taxon>Betaproteobacteria</taxon>
        <taxon>Burkholderiales</taxon>
        <taxon>Comamonadaceae</taxon>
        <taxon>Ramlibacter</taxon>
    </lineage>
</organism>